<organism evidence="1">
    <name type="scientific">Aphanomyces astaci</name>
    <name type="common">Crayfish plague agent</name>
    <dbReference type="NCBI Taxonomy" id="112090"/>
    <lineage>
        <taxon>Eukaryota</taxon>
        <taxon>Sar</taxon>
        <taxon>Stramenopiles</taxon>
        <taxon>Oomycota</taxon>
        <taxon>Saprolegniomycetes</taxon>
        <taxon>Saprolegniales</taxon>
        <taxon>Verrucalvaceae</taxon>
        <taxon>Aphanomyces</taxon>
    </lineage>
</organism>
<dbReference type="EMBL" id="KI913156">
    <property type="protein sequence ID" value="ETV72091.1"/>
    <property type="molecule type" value="Genomic_DNA"/>
</dbReference>
<gene>
    <name evidence="1" type="ORF">H257_12875</name>
</gene>
<sequence length="145" mass="16633">MVLNVAAMIGLLEDLAVSDQIFLDNCFTQDGDTNIVEVAMDRLQRLRVQDKLSSMAKLRTKNTLFEHYLYAFGKHKLHDLKIETSVSPEGLLVDMSDYQLGSVVDLTILRNRIRVHREALKKTDTEMSVVNHGEQINTHRTMWAF</sequence>
<name>W4FYN5_APHAT</name>
<evidence type="ECO:0008006" key="2">
    <source>
        <dbReference type="Google" id="ProtNLM"/>
    </source>
</evidence>
<dbReference type="OrthoDB" id="128483at2759"/>
<dbReference type="VEuPathDB" id="FungiDB:H257_12875"/>
<dbReference type="AlphaFoldDB" id="W4FYN5"/>
<dbReference type="GeneID" id="20814871"/>
<proteinExistence type="predicted"/>
<protein>
    <recommendedName>
        <fullName evidence="2">DDE Tnp4 domain-containing protein</fullName>
    </recommendedName>
</protein>
<reference evidence="1" key="1">
    <citation type="submission" date="2013-12" db="EMBL/GenBank/DDBJ databases">
        <title>The Genome Sequence of Aphanomyces astaci APO3.</title>
        <authorList>
            <consortium name="The Broad Institute Genomics Platform"/>
            <person name="Russ C."/>
            <person name="Tyler B."/>
            <person name="van West P."/>
            <person name="Dieguez-Uribeondo J."/>
            <person name="Young S.K."/>
            <person name="Zeng Q."/>
            <person name="Gargeya S."/>
            <person name="Fitzgerald M."/>
            <person name="Abouelleil A."/>
            <person name="Alvarado L."/>
            <person name="Chapman S.B."/>
            <person name="Gainer-Dewar J."/>
            <person name="Goldberg J."/>
            <person name="Griggs A."/>
            <person name="Gujja S."/>
            <person name="Hansen M."/>
            <person name="Howarth C."/>
            <person name="Imamovic A."/>
            <person name="Ireland A."/>
            <person name="Larimer J."/>
            <person name="McCowan C."/>
            <person name="Murphy C."/>
            <person name="Pearson M."/>
            <person name="Poon T.W."/>
            <person name="Priest M."/>
            <person name="Roberts A."/>
            <person name="Saif S."/>
            <person name="Shea T."/>
            <person name="Sykes S."/>
            <person name="Wortman J."/>
            <person name="Nusbaum C."/>
            <person name="Birren B."/>
        </authorList>
    </citation>
    <scope>NUCLEOTIDE SEQUENCE [LARGE SCALE GENOMIC DNA]</scope>
    <source>
        <strain evidence="1">APO3</strain>
    </source>
</reference>
<accession>W4FYN5</accession>
<dbReference type="RefSeq" id="XP_009838534.1">
    <property type="nucleotide sequence ID" value="XM_009840232.1"/>
</dbReference>
<evidence type="ECO:0000313" key="1">
    <source>
        <dbReference type="EMBL" id="ETV72091.1"/>
    </source>
</evidence>